<dbReference type="InterPro" id="IPR007577">
    <property type="entry name" value="GlycoTrfase_DXD_sugar-bd_CS"/>
</dbReference>
<dbReference type="InterPro" id="IPR029044">
    <property type="entry name" value="Nucleotide-diphossugar_trans"/>
</dbReference>
<sequence>MDFVITETEEGTFENNEINDEIIKSNIPKRIFQTHKSIHYIQSKPTLQKAINSWRRFVPEFGYHFYTDEMCDEFMKTEMVEEFGEEIYEAYNRVPISVMKADLWRYCIIYKYGGIYADADAVCLCDPNMFTLYETQLVCAPENSTHLCQWTFAAPANSPLLKSIIELSVKRILTIPLIKGEHVIHYLTGPGVFTDGIDKYLHENDMKTFNDKKKYYLYKNPTMICFMGERFHQTMIHHLFTGQNEDGWTHERYQKLM</sequence>
<dbReference type="GO" id="GO:0000136">
    <property type="term" value="C:mannan polymerase complex"/>
    <property type="evidence" value="ECO:0007669"/>
    <property type="project" value="TreeGrafter"/>
</dbReference>
<dbReference type="PANTHER" id="PTHR31834:SF1">
    <property type="entry name" value="INITIATION-SPECIFIC ALPHA-1,6-MANNOSYLTRANSFERASE"/>
    <property type="match status" value="1"/>
</dbReference>
<dbReference type="GO" id="GO:0006487">
    <property type="term" value="P:protein N-linked glycosylation"/>
    <property type="evidence" value="ECO:0007669"/>
    <property type="project" value="TreeGrafter"/>
</dbReference>
<dbReference type="GO" id="GO:0000009">
    <property type="term" value="F:alpha-1,6-mannosyltransferase activity"/>
    <property type="evidence" value="ECO:0007669"/>
    <property type="project" value="InterPro"/>
</dbReference>
<dbReference type="Pfam" id="PF04488">
    <property type="entry name" value="Gly_transf_sug"/>
    <property type="match status" value="1"/>
</dbReference>
<protein>
    <recommendedName>
        <fullName evidence="2">Glycosyltransferase</fullName>
    </recommendedName>
</protein>
<dbReference type="PANTHER" id="PTHR31834">
    <property type="entry name" value="INITIATION-SPECIFIC ALPHA-1,6-MANNOSYLTRANSFERASE"/>
    <property type="match status" value="1"/>
</dbReference>
<dbReference type="SUPFAM" id="SSF53448">
    <property type="entry name" value="Nucleotide-diphospho-sugar transferases"/>
    <property type="match status" value="1"/>
</dbReference>
<dbReference type="EMBL" id="MN740002">
    <property type="protein sequence ID" value="QHT82599.1"/>
    <property type="molecule type" value="Genomic_DNA"/>
</dbReference>
<evidence type="ECO:0000313" key="1">
    <source>
        <dbReference type="EMBL" id="QHT82599.1"/>
    </source>
</evidence>
<name>A0A6C0HQ13_9ZZZZ</name>
<organism evidence="1">
    <name type="scientific">viral metagenome</name>
    <dbReference type="NCBI Taxonomy" id="1070528"/>
    <lineage>
        <taxon>unclassified sequences</taxon>
        <taxon>metagenomes</taxon>
        <taxon>organismal metagenomes</taxon>
    </lineage>
</organism>
<proteinExistence type="predicted"/>
<accession>A0A6C0HQ13</accession>
<dbReference type="InterPro" id="IPR039367">
    <property type="entry name" value="Och1-like"/>
</dbReference>
<dbReference type="AlphaFoldDB" id="A0A6C0HQ13"/>
<evidence type="ECO:0008006" key="2">
    <source>
        <dbReference type="Google" id="ProtNLM"/>
    </source>
</evidence>
<dbReference type="Gene3D" id="3.90.550.20">
    <property type="match status" value="1"/>
</dbReference>
<reference evidence="1" key="1">
    <citation type="journal article" date="2020" name="Nature">
        <title>Giant virus diversity and host interactions through global metagenomics.</title>
        <authorList>
            <person name="Schulz F."/>
            <person name="Roux S."/>
            <person name="Paez-Espino D."/>
            <person name="Jungbluth S."/>
            <person name="Walsh D.A."/>
            <person name="Denef V.J."/>
            <person name="McMahon K.D."/>
            <person name="Konstantinidis K.T."/>
            <person name="Eloe-Fadrosh E.A."/>
            <person name="Kyrpides N.C."/>
            <person name="Woyke T."/>
        </authorList>
    </citation>
    <scope>NUCLEOTIDE SEQUENCE</scope>
    <source>
        <strain evidence="1">GVMAG-M-3300023184-165</strain>
    </source>
</reference>